<dbReference type="InterPro" id="IPR001969">
    <property type="entry name" value="Aspartic_peptidase_AS"/>
</dbReference>
<dbReference type="PROSITE" id="PS00141">
    <property type="entry name" value="ASP_PROTEASE"/>
    <property type="match status" value="1"/>
</dbReference>
<dbReference type="PANTHER" id="PTHR47966">
    <property type="entry name" value="BETA-SITE APP-CLEAVING ENZYME, ISOFORM A-RELATED"/>
    <property type="match status" value="1"/>
</dbReference>
<keyword evidence="12" id="KW-1185">Reference proteome</keyword>
<dbReference type="InterPro" id="IPR021109">
    <property type="entry name" value="Peptidase_aspartic_dom_sf"/>
</dbReference>
<comment type="caution">
    <text evidence="11">The sequence shown here is derived from an EMBL/GenBank/DDBJ whole genome shotgun (WGS) entry which is preliminary data.</text>
</comment>
<dbReference type="PROSITE" id="PS51767">
    <property type="entry name" value="PEPTIDASE_A1"/>
    <property type="match status" value="1"/>
</dbReference>
<dbReference type="Pfam" id="PF00026">
    <property type="entry name" value="Asp"/>
    <property type="match status" value="1"/>
</dbReference>
<dbReference type="PRINTS" id="PR00792">
    <property type="entry name" value="PEPSIN"/>
</dbReference>
<feature type="active site" evidence="8">
    <location>
        <position position="353"/>
    </location>
</feature>
<dbReference type="Proteomes" id="UP001201980">
    <property type="component" value="Unassembled WGS sequence"/>
</dbReference>
<feature type="domain" description="Peptidase A1" evidence="10">
    <location>
        <begin position="142"/>
        <end position="470"/>
    </location>
</feature>
<evidence type="ECO:0000256" key="8">
    <source>
        <dbReference type="PIRSR" id="PIRSR601461-1"/>
    </source>
</evidence>
<evidence type="ECO:0000256" key="2">
    <source>
        <dbReference type="ARBA" id="ARBA00022670"/>
    </source>
</evidence>
<evidence type="ECO:0000256" key="1">
    <source>
        <dbReference type="ARBA" id="ARBA00007447"/>
    </source>
</evidence>
<evidence type="ECO:0000256" key="6">
    <source>
        <dbReference type="ARBA" id="ARBA00067536"/>
    </source>
</evidence>
<dbReference type="InterPro" id="IPR033876">
    <property type="entry name" value="SAP-like"/>
</dbReference>
<feature type="active site" evidence="8">
    <location>
        <position position="160"/>
    </location>
</feature>
<dbReference type="SUPFAM" id="SSF50630">
    <property type="entry name" value="Acid proteases"/>
    <property type="match status" value="1"/>
</dbReference>
<dbReference type="CDD" id="cd05474">
    <property type="entry name" value="SAP_like"/>
    <property type="match status" value="1"/>
</dbReference>
<dbReference type="PANTHER" id="PTHR47966:SF65">
    <property type="entry name" value="ASPARTIC-TYPE ENDOPEPTIDASE"/>
    <property type="match status" value="1"/>
</dbReference>
<keyword evidence="2 9" id="KW-0645">Protease</keyword>
<name>A0AAD5RFV1_9PEZI</name>
<organism evidence="11 12">
    <name type="scientific">Zalerion maritima</name>
    <dbReference type="NCBI Taxonomy" id="339359"/>
    <lineage>
        <taxon>Eukaryota</taxon>
        <taxon>Fungi</taxon>
        <taxon>Dikarya</taxon>
        <taxon>Ascomycota</taxon>
        <taxon>Pezizomycotina</taxon>
        <taxon>Sordariomycetes</taxon>
        <taxon>Lulworthiomycetidae</taxon>
        <taxon>Lulworthiales</taxon>
        <taxon>Lulworthiaceae</taxon>
        <taxon>Zalerion</taxon>
    </lineage>
</organism>
<evidence type="ECO:0000256" key="7">
    <source>
        <dbReference type="ARBA" id="ARBA00068059"/>
    </source>
</evidence>
<evidence type="ECO:0000256" key="3">
    <source>
        <dbReference type="ARBA" id="ARBA00022729"/>
    </source>
</evidence>
<dbReference type="Gene3D" id="2.40.70.10">
    <property type="entry name" value="Acid Proteases"/>
    <property type="match status" value="2"/>
</dbReference>
<reference evidence="11" key="1">
    <citation type="submission" date="2022-07" db="EMBL/GenBank/DDBJ databases">
        <title>Draft genome sequence of Zalerion maritima ATCC 34329, a (micro)plastics degrading marine fungus.</title>
        <authorList>
            <person name="Paco A."/>
            <person name="Goncalves M.F.M."/>
            <person name="Rocha-Santos T.A.P."/>
            <person name="Alves A."/>
        </authorList>
    </citation>
    <scope>NUCLEOTIDE SEQUENCE</scope>
    <source>
        <strain evidence="11">ATCC 34329</strain>
    </source>
</reference>
<evidence type="ECO:0000256" key="9">
    <source>
        <dbReference type="RuleBase" id="RU000454"/>
    </source>
</evidence>
<protein>
    <recommendedName>
        <fullName evidence="7">Probable aspartic-type endopeptidase OPSB</fullName>
    </recommendedName>
    <alternativeName>
        <fullName evidence="6">Probable aspartic-type endopeptidase opsB</fullName>
    </alternativeName>
</protein>
<evidence type="ECO:0000313" key="11">
    <source>
        <dbReference type="EMBL" id="KAJ2891404.1"/>
    </source>
</evidence>
<accession>A0AAD5RFV1</accession>
<dbReference type="GO" id="GO:0004190">
    <property type="term" value="F:aspartic-type endopeptidase activity"/>
    <property type="evidence" value="ECO:0007669"/>
    <property type="project" value="UniProtKB-KW"/>
</dbReference>
<comment type="similarity">
    <text evidence="1 9">Belongs to the peptidase A1 family.</text>
</comment>
<dbReference type="EMBL" id="JAKWBI020001108">
    <property type="protein sequence ID" value="KAJ2891404.1"/>
    <property type="molecule type" value="Genomic_DNA"/>
</dbReference>
<evidence type="ECO:0000256" key="5">
    <source>
        <dbReference type="ARBA" id="ARBA00022801"/>
    </source>
</evidence>
<evidence type="ECO:0000313" key="12">
    <source>
        <dbReference type="Proteomes" id="UP001201980"/>
    </source>
</evidence>
<dbReference type="FunFam" id="2.40.70.10:FF:000011">
    <property type="entry name" value="Aspartic protease"/>
    <property type="match status" value="1"/>
</dbReference>
<dbReference type="InterPro" id="IPR001461">
    <property type="entry name" value="Aspartic_peptidase_A1"/>
</dbReference>
<dbReference type="InterPro" id="IPR033121">
    <property type="entry name" value="PEPTIDASE_A1"/>
</dbReference>
<evidence type="ECO:0000256" key="4">
    <source>
        <dbReference type="ARBA" id="ARBA00022750"/>
    </source>
</evidence>
<keyword evidence="3" id="KW-0732">Signal</keyword>
<sequence length="545" mass="57848">MLLVLVFVNYSVTHGHSKTFPRSLLYFEMGLAPENKESSLASTPILPTLFFWTTTKQAEKPTIAFMFRTSVTMKSTVALAVMAALMSTPTDALALTQRRDESPKVVSFDLHRTTTVKNPVARDRLRRRETVQADLDNMETLYFVNATIGTPAQSLRLHVDTGSSDLWVNTDSSTLCQNSPDPCTYAGTYDANSSSTYSYVGSYFNISYVDGSGASGDYVTDTVTIGETEVEDLQFGIGYTSSSSQGILGIGYALNEVQVGRAGLDSYDNLPAKMVTDGLISSNAYSLWLNDLDASEGSILFGGVDTERFEGTLSTLPVQQSSGQYAEFLITLTKLTLGDDTVAEDQALAVLLDSGSSLTYLPDDWVVTVYNEVSASYDSTEGAAFVPCSLADSADDLVYSFSGVEISVSMSELVIDLATSSGKRPTFSNGVEACLFGVAPAGSGTSVLGDTFLRSAYVVYDLENNEISLAQTVFNASSSNVVEIGTGTDAVPSATAVSDSVSAASGVSLTTSIELEDDSAAPQGVKTSSLAVIIAFTVGTLMFGM</sequence>
<evidence type="ECO:0000259" key="10">
    <source>
        <dbReference type="PROSITE" id="PS51767"/>
    </source>
</evidence>
<proteinExistence type="inferred from homology"/>
<dbReference type="AlphaFoldDB" id="A0AAD5RFV1"/>
<keyword evidence="5 9" id="KW-0378">Hydrolase</keyword>
<gene>
    <name evidence="11" type="ORF">MKZ38_000475</name>
</gene>
<keyword evidence="4 9" id="KW-0064">Aspartyl protease</keyword>
<dbReference type="GO" id="GO:0006508">
    <property type="term" value="P:proteolysis"/>
    <property type="evidence" value="ECO:0007669"/>
    <property type="project" value="UniProtKB-KW"/>
</dbReference>